<feature type="compositionally biased region" description="Polar residues" evidence="1">
    <location>
        <begin position="97"/>
        <end position="106"/>
    </location>
</feature>
<accession>A0A0N1I5A9</accession>
<evidence type="ECO:0000313" key="3">
    <source>
        <dbReference type="Proteomes" id="UP000053240"/>
    </source>
</evidence>
<reference evidence="2 3" key="1">
    <citation type="journal article" date="2015" name="Nat. Commun.">
        <title>Outbred genome sequencing and CRISPR/Cas9 gene editing in butterflies.</title>
        <authorList>
            <person name="Li X."/>
            <person name="Fan D."/>
            <person name="Zhang W."/>
            <person name="Liu G."/>
            <person name="Zhang L."/>
            <person name="Zhao L."/>
            <person name="Fang X."/>
            <person name="Chen L."/>
            <person name="Dong Y."/>
            <person name="Chen Y."/>
            <person name="Ding Y."/>
            <person name="Zhao R."/>
            <person name="Feng M."/>
            <person name="Zhu Y."/>
            <person name="Feng Y."/>
            <person name="Jiang X."/>
            <person name="Zhu D."/>
            <person name="Xiang H."/>
            <person name="Feng X."/>
            <person name="Li S."/>
            <person name="Wang J."/>
            <person name="Zhang G."/>
            <person name="Kronforst M.R."/>
            <person name="Wang W."/>
        </authorList>
    </citation>
    <scope>NUCLEOTIDE SEQUENCE [LARGE SCALE GENOMIC DNA]</scope>
    <source>
        <strain evidence="2">Ya'a_city_454_Pm</strain>
        <tissue evidence="2">Whole body</tissue>
    </source>
</reference>
<dbReference type="InParanoid" id="A0A0N1I5A9"/>
<proteinExistence type="predicted"/>
<gene>
    <name evidence="2" type="ORF">RR48_03434</name>
</gene>
<dbReference type="EMBL" id="KQ461072">
    <property type="protein sequence ID" value="KPJ09830.1"/>
    <property type="molecule type" value="Genomic_DNA"/>
</dbReference>
<feature type="region of interest" description="Disordered" evidence="1">
    <location>
        <begin position="83"/>
        <end position="106"/>
    </location>
</feature>
<evidence type="ECO:0000256" key="1">
    <source>
        <dbReference type="SAM" id="MobiDB-lite"/>
    </source>
</evidence>
<name>A0A0N1I5A9_PAPMA</name>
<keyword evidence="3" id="KW-1185">Reference proteome</keyword>
<dbReference type="Proteomes" id="UP000053240">
    <property type="component" value="Unassembled WGS sequence"/>
</dbReference>
<protein>
    <submittedName>
        <fullName evidence="2">Uncharacterized protein</fullName>
    </submittedName>
</protein>
<sequence length="143" mass="16058">MPLRGKTPQGSTATEYTSFKYLDSLFGVFCDPQGDTLCMIRHLKYDILLISLSMMAWVSSCSPTDRDDNAFKSLDQRLLVRRSSHAQDVKGRKTSPHHNPQATTNRPELNLRKGEYMCSGRVCKLRPGEMPSGCNGVCQYPVL</sequence>
<organism evidence="2 3">
    <name type="scientific">Papilio machaon</name>
    <name type="common">Old World swallowtail butterfly</name>
    <dbReference type="NCBI Taxonomy" id="76193"/>
    <lineage>
        <taxon>Eukaryota</taxon>
        <taxon>Metazoa</taxon>
        <taxon>Ecdysozoa</taxon>
        <taxon>Arthropoda</taxon>
        <taxon>Hexapoda</taxon>
        <taxon>Insecta</taxon>
        <taxon>Pterygota</taxon>
        <taxon>Neoptera</taxon>
        <taxon>Endopterygota</taxon>
        <taxon>Lepidoptera</taxon>
        <taxon>Glossata</taxon>
        <taxon>Ditrysia</taxon>
        <taxon>Papilionoidea</taxon>
        <taxon>Papilionidae</taxon>
        <taxon>Papilioninae</taxon>
        <taxon>Papilio</taxon>
    </lineage>
</organism>
<evidence type="ECO:0000313" key="2">
    <source>
        <dbReference type="EMBL" id="KPJ09830.1"/>
    </source>
</evidence>
<dbReference type="AlphaFoldDB" id="A0A0N1I5A9"/>